<dbReference type="EC" id="6.1.1.1" evidence="1 12"/>
<dbReference type="AlphaFoldDB" id="A0A814L1C5"/>
<dbReference type="Gene3D" id="1.10.240.10">
    <property type="entry name" value="Tyrosyl-Transfer RNA Synthetase"/>
    <property type="match status" value="1"/>
</dbReference>
<dbReference type="GO" id="GO:0003723">
    <property type="term" value="F:RNA binding"/>
    <property type="evidence" value="ECO:0007669"/>
    <property type="project" value="UniProtKB-KW"/>
</dbReference>
<evidence type="ECO:0000256" key="1">
    <source>
        <dbReference type="ARBA" id="ARBA00013160"/>
    </source>
</evidence>
<evidence type="ECO:0000313" key="14">
    <source>
        <dbReference type="EMBL" id="CAF0735895.1"/>
    </source>
</evidence>
<dbReference type="Proteomes" id="UP000663829">
    <property type="component" value="Unassembled WGS sequence"/>
</dbReference>
<dbReference type="FunFam" id="3.40.50.620:FF:000008">
    <property type="entry name" value="Tyrosine--tRNA ligase"/>
    <property type="match status" value="1"/>
</dbReference>
<evidence type="ECO:0000313" key="16">
    <source>
        <dbReference type="EMBL" id="CAF3512610.1"/>
    </source>
</evidence>
<keyword evidence="6 11" id="KW-0694">RNA-binding</keyword>
<dbReference type="InterPro" id="IPR002942">
    <property type="entry name" value="S4_RNA-bd"/>
</dbReference>
<proteinExistence type="inferred from homology"/>
<dbReference type="HAMAP" id="MF_02006">
    <property type="entry name" value="Tyr_tRNA_synth_type1"/>
    <property type="match status" value="1"/>
</dbReference>
<keyword evidence="5 12" id="KW-0067">ATP-binding</keyword>
<reference evidence="15" key="1">
    <citation type="submission" date="2021-02" db="EMBL/GenBank/DDBJ databases">
        <authorList>
            <person name="Nowell W R."/>
        </authorList>
    </citation>
    <scope>NUCLEOTIDE SEQUENCE</scope>
</reference>
<dbReference type="SUPFAM" id="SSF52374">
    <property type="entry name" value="Nucleotidylyl transferase"/>
    <property type="match status" value="1"/>
</dbReference>
<dbReference type="NCBIfam" id="TIGR00234">
    <property type="entry name" value="tyrS"/>
    <property type="match status" value="1"/>
</dbReference>
<name>A0A814L1C5_9BILA</name>
<dbReference type="PANTHER" id="PTHR11766">
    <property type="entry name" value="TYROSYL-TRNA SYNTHETASE"/>
    <property type="match status" value="1"/>
</dbReference>
<dbReference type="SUPFAM" id="SSF55174">
    <property type="entry name" value="Alpha-L RNA-binding motif"/>
    <property type="match status" value="1"/>
</dbReference>
<dbReference type="PANTHER" id="PTHR11766:SF0">
    <property type="entry name" value="TYROSINE--TRNA LIGASE, MITOCHONDRIAL"/>
    <property type="match status" value="1"/>
</dbReference>
<evidence type="ECO:0000313" key="17">
    <source>
        <dbReference type="EMBL" id="CAF3825964.1"/>
    </source>
</evidence>
<protein>
    <recommendedName>
        <fullName evidence="1 12">Tyrosine--tRNA ligase</fullName>
        <ecNumber evidence="1 12">6.1.1.1</ecNumber>
    </recommendedName>
    <alternativeName>
        <fullName evidence="9 12">Tyrosyl-tRNA synthetase</fullName>
    </alternativeName>
</protein>
<keyword evidence="4 12" id="KW-0547">Nucleotide-binding</keyword>
<dbReference type="GO" id="GO:0005829">
    <property type="term" value="C:cytosol"/>
    <property type="evidence" value="ECO:0007669"/>
    <property type="project" value="TreeGrafter"/>
</dbReference>
<keyword evidence="18" id="KW-1185">Reference proteome</keyword>
<dbReference type="InterPro" id="IPR036986">
    <property type="entry name" value="S4_RNA-bd_sf"/>
</dbReference>
<dbReference type="GO" id="GO:0004831">
    <property type="term" value="F:tyrosine-tRNA ligase activity"/>
    <property type="evidence" value="ECO:0007669"/>
    <property type="project" value="UniProtKB-EC"/>
</dbReference>
<dbReference type="Proteomes" id="UP000677228">
    <property type="component" value="Unassembled WGS sequence"/>
</dbReference>
<dbReference type="OrthoDB" id="337870at2759"/>
<gene>
    <name evidence="15" type="ORF">GPM918_LOCUS16585</name>
    <name evidence="14" type="ORF">OVA965_LOCUS1137</name>
    <name evidence="17" type="ORF">SRO942_LOCUS16585</name>
    <name evidence="16" type="ORF">TMI583_LOCUS1138</name>
</gene>
<dbReference type="Gene3D" id="3.10.290.10">
    <property type="entry name" value="RNA-binding S4 domain"/>
    <property type="match status" value="1"/>
</dbReference>
<evidence type="ECO:0000256" key="8">
    <source>
        <dbReference type="ARBA" id="ARBA00023146"/>
    </source>
</evidence>
<organism evidence="15 18">
    <name type="scientific">Didymodactylos carnosus</name>
    <dbReference type="NCBI Taxonomy" id="1234261"/>
    <lineage>
        <taxon>Eukaryota</taxon>
        <taxon>Metazoa</taxon>
        <taxon>Spiralia</taxon>
        <taxon>Gnathifera</taxon>
        <taxon>Rotifera</taxon>
        <taxon>Eurotatoria</taxon>
        <taxon>Bdelloidea</taxon>
        <taxon>Philodinida</taxon>
        <taxon>Philodinidae</taxon>
        <taxon>Didymodactylos</taxon>
    </lineage>
</organism>
<dbReference type="EMBL" id="CAJOBA010000191">
    <property type="protein sequence ID" value="CAF3512610.1"/>
    <property type="molecule type" value="Genomic_DNA"/>
</dbReference>
<dbReference type="InterPro" id="IPR002305">
    <property type="entry name" value="aa-tRNA-synth_Ic"/>
</dbReference>
<evidence type="ECO:0000256" key="7">
    <source>
        <dbReference type="ARBA" id="ARBA00022917"/>
    </source>
</evidence>
<evidence type="ECO:0000256" key="9">
    <source>
        <dbReference type="ARBA" id="ARBA00033323"/>
    </source>
</evidence>
<evidence type="ECO:0000313" key="15">
    <source>
        <dbReference type="EMBL" id="CAF1057074.1"/>
    </source>
</evidence>
<dbReference type="GO" id="GO:0005524">
    <property type="term" value="F:ATP binding"/>
    <property type="evidence" value="ECO:0007669"/>
    <property type="project" value="UniProtKB-KW"/>
</dbReference>
<dbReference type="Pfam" id="PF00579">
    <property type="entry name" value="tRNA-synt_1b"/>
    <property type="match status" value="1"/>
</dbReference>
<dbReference type="InterPro" id="IPR024107">
    <property type="entry name" value="Tyr-tRNA-ligase_bac_1"/>
</dbReference>
<dbReference type="CDD" id="cd00165">
    <property type="entry name" value="S4"/>
    <property type="match status" value="1"/>
</dbReference>
<comment type="catalytic activity">
    <reaction evidence="10 12">
        <text>tRNA(Tyr) + L-tyrosine + ATP = L-tyrosyl-tRNA(Tyr) + AMP + diphosphate + H(+)</text>
        <dbReference type="Rhea" id="RHEA:10220"/>
        <dbReference type="Rhea" id="RHEA-COMP:9706"/>
        <dbReference type="Rhea" id="RHEA-COMP:9707"/>
        <dbReference type="ChEBI" id="CHEBI:15378"/>
        <dbReference type="ChEBI" id="CHEBI:30616"/>
        <dbReference type="ChEBI" id="CHEBI:33019"/>
        <dbReference type="ChEBI" id="CHEBI:58315"/>
        <dbReference type="ChEBI" id="CHEBI:78442"/>
        <dbReference type="ChEBI" id="CHEBI:78536"/>
        <dbReference type="ChEBI" id="CHEBI:456215"/>
        <dbReference type="EC" id="6.1.1.1"/>
    </reaction>
</comment>
<evidence type="ECO:0000256" key="4">
    <source>
        <dbReference type="ARBA" id="ARBA00022741"/>
    </source>
</evidence>
<dbReference type="Pfam" id="PF01479">
    <property type="entry name" value="S4"/>
    <property type="match status" value="1"/>
</dbReference>
<comment type="caution">
    <text evidence="15">The sequence shown here is derived from an EMBL/GenBank/DDBJ whole genome shotgun (WGS) entry which is preliminary data.</text>
</comment>
<evidence type="ECO:0000256" key="3">
    <source>
        <dbReference type="ARBA" id="ARBA00022598"/>
    </source>
</evidence>
<sequence>MPLAAQGVINQTVTLKLIDQETELYKIALREFSLGIQIPFISWKIPVGGAHLFWVRYDEKGNIIDELHGLSCDKTTGQFKPIGWSGDILKVIQYSHKEQNTIPNVGKFYGLYESGQKETIVKTGNEAEITVCWNKALQAAVKLNSLNINYELFGYKLYGRGDQNTQEGNSNSIAYTLENEAVENTNSQSVEGNTMVEVAGGVQLNLFGPMLRRYMFIRELKNRGFLYQCTDLERLTEVTNRGKIVAYIGFDCTAESLHVGSLMQIMILRLLQQYGHKAIVIIGGATSKIGDPSGKDTARNALTKEEITKNIDGIKNTLAKFIKFGNGADEALLIDNAQWLEALNYLDFLRDFGSFFSVNRMLSMDSVRLRLEREQHMSFLEFNYMLLQAYDFYYLNKEYNCSLQIGGSDQWGNIVMGVDLTKKLRGQEVFGITTPLLTTAAGHKMGKTAGGAVWLSSKMLSPYEYYQYWRNCLDQDVVRFAKIYAEFNEEQMQQFTALAISDINNAKKQLAFTLTKICHGNQDAELALETATNVFEQGQMGAQLPTIDIKTERLGNGILAYELLHEVGLVSSKSEGRRLIRGKGVKINDQVVEDESMMIDKSFADEQQVIKVALGKKKHFSLRLT</sequence>
<dbReference type="Proteomes" id="UP000682733">
    <property type="component" value="Unassembled WGS sequence"/>
</dbReference>
<dbReference type="EMBL" id="CAJOBC010004391">
    <property type="protein sequence ID" value="CAF3825964.1"/>
    <property type="molecule type" value="Genomic_DNA"/>
</dbReference>
<dbReference type="Gene3D" id="3.40.50.620">
    <property type="entry name" value="HUPs"/>
    <property type="match status" value="1"/>
</dbReference>
<dbReference type="PROSITE" id="PS50889">
    <property type="entry name" value="S4"/>
    <property type="match status" value="1"/>
</dbReference>
<dbReference type="InterPro" id="IPR002307">
    <property type="entry name" value="Tyr-tRNA-ligase"/>
</dbReference>
<evidence type="ECO:0000256" key="5">
    <source>
        <dbReference type="ARBA" id="ARBA00022840"/>
    </source>
</evidence>
<keyword evidence="2" id="KW-0963">Cytoplasm</keyword>
<dbReference type="EMBL" id="CAJNOQ010004391">
    <property type="protein sequence ID" value="CAF1057074.1"/>
    <property type="molecule type" value="Genomic_DNA"/>
</dbReference>
<accession>A0A814L1C5</accession>
<dbReference type="Proteomes" id="UP000681722">
    <property type="component" value="Unassembled WGS sequence"/>
</dbReference>
<dbReference type="InterPro" id="IPR024088">
    <property type="entry name" value="Tyr-tRNA-ligase_bac-type"/>
</dbReference>
<evidence type="ECO:0000256" key="12">
    <source>
        <dbReference type="RuleBase" id="RU361234"/>
    </source>
</evidence>
<dbReference type="CDD" id="cd00805">
    <property type="entry name" value="TyrRS_core"/>
    <property type="match status" value="1"/>
</dbReference>
<dbReference type="InterPro" id="IPR014729">
    <property type="entry name" value="Rossmann-like_a/b/a_fold"/>
</dbReference>
<dbReference type="PRINTS" id="PR01040">
    <property type="entry name" value="TRNASYNTHTYR"/>
</dbReference>
<keyword evidence="7 12" id="KW-0648">Protein biosynthesis</keyword>
<dbReference type="GO" id="GO:0006437">
    <property type="term" value="P:tyrosyl-tRNA aminoacylation"/>
    <property type="evidence" value="ECO:0007669"/>
    <property type="project" value="InterPro"/>
</dbReference>
<evidence type="ECO:0000256" key="6">
    <source>
        <dbReference type="ARBA" id="ARBA00022884"/>
    </source>
</evidence>
<keyword evidence="3 12" id="KW-0436">Ligase</keyword>
<feature type="domain" description="RNA-binding S4" evidence="13">
    <location>
        <begin position="563"/>
        <end position="600"/>
    </location>
</feature>
<evidence type="ECO:0000256" key="10">
    <source>
        <dbReference type="ARBA" id="ARBA00048248"/>
    </source>
</evidence>
<keyword evidence="8 12" id="KW-0030">Aminoacyl-tRNA synthetase</keyword>
<evidence type="ECO:0000313" key="18">
    <source>
        <dbReference type="Proteomes" id="UP000663829"/>
    </source>
</evidence>
<evidence type="ECO:0000256" key="2">
    <source>
        <dbReference type="ARBA" id="ARBA00022490"/>
    </source>
</evidence>
<comment type="similarity">
    <text evidence="12">Belongs to the class-I aminoacyl-tRNA synthetase family.</text>
</comment>
<dbReference type="EMBL" id="CAJNOK010000191">
    <property type="protein sequence ID" value="CAF0735895.1"/>
    <property type="molecule type" value="Genomic_DNA"/>
</dbReference>
<evidence type="ECO:0000259" key="13">
    <source>
        <dbReference type="Pfam" id="PF01479"/>
    </source>
</evidence>
<evidence type="ECO:0000256" key="11">
    <source>
        <dbReference type="PROSITE-ProRule" id="PRU00182"/>
    </source>
</evidence>